<feature type="non-terminal residue" evidence="1">
    <location>
        <position position="351"/>
    </location>
</feature>
<name>A0A1Y1YZ46_9PLEO</name>
<dbReference type="OrthoDB" id="5423564at2759"/>
<accession>A0A1Y1YZ46</accession>
<reference evidence="1 2" key="1">
    <citation type="submission" date="2016-07" db="EMBL/GenBank/DDBJ databases">
        <title>Pervasive Adenine N6-methylation of Active Genes in Fungi.</title>
        <authorList>
            <consortium name="DOE Joint Genome Institute"/>
            <person name="Mondo S.J."/>
            <person name="Dannebaum R.O."/>
            <person name="Kuo R.C."/>
            <person name="Labutti K."/>
            <person name="Haridas S."/>
            <person name="Kuo A."/>
            <person name="Salamov A."/>
            <person name="Ahrendt S.R."/>
            <person name="Lipzen A."/>
            <person name="Sullivan W."/>
            <person name="Andreopoulos W.B."/>
            <person name="Clum A."/>
            <person name="Lindquist E."/>
            <person name="Daum C."/>
            <person name="Ramamoorthy G.K."/>
            <person name="Gryganskyi A."/>
            <person name="Culley D."/>
            <person name="Magnuson J.K."/>
            <person name="James T.Y."/>
            <person name="O'Malley M.A."/>
            <person name="Stajich J.E."/>
            <person name="Spatafora J.W."/>
            <person name="Visel A."/>
            <person name="Grigoriev I.V."/>
        </authorList>
    </citation>
    <scope>NUCLEOTIDE SEQUENCE [LARGE SCALE GENOMIC DNA]</scope>
    <source>
        <strain evidence="1 2">CBS 115471</strain>
    </source>
</reference>
<keyword evidence="2" id="KW-1185">Reference proteome</keyword>
<sequence>ADLRSASRARYRERKIRSNKHGCCNSYACRKERQSTRRAEHKRSRRSIIKSAIRENQKYETCYTHGHFHESKHKIVEWDIYLPEEFDDYIENMEDDVIRYSILHHNASIFDHPNPNPSTNTGERFTEWAQRRINEMRAVKESRIIASKAPSPPPHKPAIWTTRSERGKNYNIYTGTPLTTTLPTNRYDALGHALLSNILTFSPYLTKYRRRMQLSPYRSIVGFEWFGEYAWAWHRNRSGCWELGYQDCTCEAEMGGEPIPCPCCCVGSGSMYFECFCREFGDEVSPEEGQRCALVEWVGEEGRRIVMEEERARRAEKAVGQAEVCEMDDNAGWEVLSIGSASQDSETWSVV</sequence>
<dbReference type="AlphaFoldDB" id="A0A1Y1YZ46"/>
<comment type="caution">
    <text evidence="1">The sequence shown here is derived from an EMBL/GenBank/DDBJ whole genome shotgun (WGS) entry which is preliminary data.</text>
</comment>
<feature type="non-terminal residue" evidence="1">
    <location>
        <position position="1"/>
    </location>
</feature>
<protein>
    <submittedName>
        <fullName evidence="1">Uncharacterized protein</fullName>
    </submittedName>
</protein>
<organism evidence="1 2">
    <name type="scientific">Clohesyomyces aquaticus</name>
    <dbReference type="NCBI Taxonomy" id="1231657"/>
    <lineage>
        <taxon>Eukaryota</taxon>
        <taxon>Fungi</taxon>
        <taxon>Dikarya</taxon>
        <taxon>Ascomycota</taxon>
        <taxon>Pezizomycotina</taxon>
        <taxon>Dothideomycetes</taxon>
        <taxon>Pleosporomycetidae</taxon>
        <taxon>Pleosporales</taxon>
        <taxon>Lindgomycetaceae</taxon>
        <taxon>Clohesyomyces</taxon>
    </lineage>
</organism>
<proteinExistence type="predicted"/>
<evidence type="ECO:0000313" key="1">
    <source>
        <dbReference type="EMBL" id="ORY03320.1"/>
    </source>
</evidence>
<gene>
    <name evidence="1" type="ORF">BCR34DRAFT_447628</name>
</gene>
<evidence type="ECO:0000313" key="2">
    <source>
        <dbReference type="Proteomes" id="UP000193144"/>
    </source>
</evidence>
<dbReference type="EMBL" id="MCFA01000148">
    <property type="protein sequence ID" value="ORY03320.1"/>
    <property type="molecule type" value="Genomic_DNA"/>
</dbReference>
<dbReference type="Proteomes" id="UP000193144">
    <property type="component" value="Unassembled WGS sequence"/>
</dbReference>